<dbReference type="InterPro" id="IPR013216">
    <property type="entry name" value="Methyltransf_11"/>
</dbReference>
<organism evidence="2 3">
    <name type="scientific">Ancylobacter oerskovii</name>
    <dbReference type="NCBI Taxonomy" id="459519"/>
    <lineage>
        <taxon>Bacteria</taxon>
        <taxon>Pseudomonadati</taxon>
        <taxon>Pseudomonadota</taxon>
        <taxon>Alphaproteobacteria</taxon>
        <taxon>Hyphomicrobiales</taxon>
        <taxon>Xanthobacteraceae</taxon>
        <taxon>Ancylobacter</taxon>
    </lineage>
</organism>
<dbReference type="SUPFAM" id="SSF53335">
    <property type="entry name" value="S-adenosyl-L-methionine-dependent methyltransferases"/>
    <property type="match status" value="1"/>
</dbReference>
<dbReference type="CDD" id="cd02440">
    <property type="entry name" value="AdoMet_MTases"/>
    <property type="match status" value="1"/>
</dbReference>
<reference evidence="3" key="1">
    <citation type="journal article" date="2019" name="Int. J. Syst. Evol. Microbiol.">
        <title>The Global Catalogue of Microorganisms (GCM) 10K type strain sequencing project: providing services to taxonomists for standard genome sequencing and annotation.</title>
        <authorList>
            <consortium name="The Broad Institute Genomics Platform"/>
            <consortium name="The Broad Institute Genome Sequencing Center for Infectious Disease"/>
            <person name="Wu L."/>
            <person name="Ma J."/>
        </authorList>
    </citation>
    <scope>NUCLEOTIDE SEQUENCE [LARGE SCALE GENOMIC DNA]</scope>
    <source>
        <strain evidence="3">CCM 7435</strain>
    </source>
</reference>
<proteinExistence type="predicted"/>
<dbReference type="Pfam" id="PF08241">
    <property type="entry name" value="Methyltransf_11"/>
    <property type="match status" value="1"/>
</dbReference>
<dbReference type="GO" id="GO:0061542">
    <property type="term" value="F:3-demethylubiquinol 3-O-methyltransferase activity"/>
    <property type="evidence" value="ECO:0007669"/>
    <property type="project" value="UniProtKB-EC"/>
</dbReference>
<comment type="caution">
    <text evidence="2">The sequence shown here is derived from an EMBL/GenBank/DDBJ whole genome shotgun (WGS) entry which is preliminary data.</text>
</comment>
<dbReference type="PANTHER" id="PTHR42912">
    <property type="entry name" value="METHYLTRANSFERASE"/>
    <property type="match status" value="1"/>
</dbReference>
<protein>
    <submittedName>
        <fullName evidence="2">Class I SAM-dependent methyltransferase</fullName>
        <ecNumber evidence="2">2.1.1.222</ecNumber>
        <ecNumber evidence="2">2.1.1.64</ecNumber>
    </submittedName>
</protein>
<name>A0ABW4YVF3_9HYPH</name>
<gene>
    <name evidence="2" type="ORF">ACFSNC_08105</name>
</gene>
<dbReference type="InterPro" id="IPR029063">
    <property type="entry name" value="SAM-dependent_MTases_sf"/>
</dbReference>
<dbReference type="EC" id="2.1.1.64" evidence="2"/>
<keyword evidence="2" id="KW-0808">Transferase</keyword>
<feature type="domain" description="Methyltransferase type 11" evidence="1">
    <location>
        <begin position="107"/>
        <end position="201"/>
    </location>
</feature>
<evidence type="ECO:0000313" key="2">
    <source>
        <dbReference type="EMBL" id="MFD2140356.1"/>
    </source>
</evidence>
<dbReference type="GO" id="GO:0102208">
    <property type="term" value="F:2-polyprenyl-6-hydroxyphenol methylase activity"/>
    <property type="evidence" value="ECO:0007669"/>
    <property type="project" value="UniProtKB-EC"/>
</dbReference>
<evidence type="ECO:0000259" key="1">
    <source>
        <dbReference type="Pfam" id="PF08241"/>
    </source>
</evidence>
<keyword evidence="2" id="KW-0489">Methyltransferase</keyword>
<keyword evidence="3" id="KW-1185">Reference proteome</keyword>
<dbReference type="Gene3D" id="3.40.50.150">
    <property type="entry name" value="Vaccinia Virus protein VP39"/>
    <property type="match status" value="1"/>
</dbReference>
<dbReference type="EC" id="2.1.1.222" evidence="2"/>
<dbReference type="EMBL" id="JBHUHD010000001">
    <property type="protein sequence ID" value="MFD2140356.1"/>
    <property type="molecule type" value="Genomic_DNA"/>
</dbReference>
<dbReference type="GO" id="GO:0032259">
    <property type="term" value="P:methylation"/>
    <property type="evidence" value="ECO:0007669"/>
    <property type="project" value="UniProtKB-KW"/>
</dbReference>
<dbReference type="RefSeq" id="WP_213351878.1">
    <property type="nucleotide sequence ID" value="NZ_JAHBGB010000015.1"/>
</dbReference>
<dbReference type="InterPro" id="IPR050508">
    <property type="entry name" value="Methyltransf_Superfamily"/>
</dbReference>
<evidence type="ECO:0000313" key="3">
    <source>
        <dbReference type="Proteomes" id="UP001597299"/>
    </source>
</evidence>
<sequence length="303" mass="33239">MKGFSFQGLKAAVRAQTLGTLPVAADSPAPHAANSGINGDLEKWLQANLAVKTPADRAQLAPFPPTELMHNTSGLKSKEDFARHGIDLMRALARVSPRPPAKFGDVLDFGVGVGRLARLFHGYNHRYVGVDIDSRHIGWIKSSLPHVEAHHTRPAEPLPLADQSFDTVVSISVFSHLCEADHLIHLADLARLVRPGGYLFLSVHGQRALARALEETKIVDLLSIPTWDIERARRVFACGSGYSFVVQAGHLTTDEHPYGITFISERYIRSVWSRWFEVVGVASGGIHDFQDIVVLKAGHDASR</sequence>
<dbReference type="Proteomes" id="UP001597299">
    <property type="component" value="Unassembled WGS sequence"/>
</dbReference>
<accession>A0ABW4YVF3</accession>